<dbReference type="InterPro" id="IPR036397">
    <property type="entry name" value="RNaseH_sf"/>
</dbReference>
<sequence>MFSIEDCIIQLATPVSTPGHAPVRFRPPTVRRKREKAEESISRIHMSTKPPYTKVFRASSSIEPGGTFSPNDQANVESTMLRIGTRLGENLPAALLALRTITHDSTGFSPAELIHGKNLRTPEVLLNEHRVRPQEEDSTVTEYIFDPINHMRHFQELAVTTMAETRNKRKIWYDKNAVKREFRVW</sequence>
<dbReference type="Gene3D" id="3.30.420.10">
    <property type="entry name" value="Ribonuclease H-like superfamily/Ribonuclease H"/>
    <property type="match status" value="1"/>
</dbReference>
<dbReference type="GO" id="GO:0003676">
    <property type="term" value="F:nucleic acid binding"/>
    <property type="evidence" value="ECO:0007669"/>
    <property type="project" value="InterPro"/>
</dbReference>
<gene>
    <name evidence="2" type="ORF">AVEN_199261_1</name>
</gene>
<keyword evidence="3" id="KW-1185">Reference proteome</keyword>
<dbReference type="Proteomes" id="UP000499080">
    <property type="component" value="Unassembled WGS sequence"/>
</dbReference>
<dbReference type="EMBL" id="BGPR01004043">
    <property type="protein sequence ID" value="GBM95261.1"/>
    <property type="molecule type" value="Genomic_DNA"/>
</dbReference>
<comment type="caution">
    <text evidence="2">The sequence shown here is derived from an EMBL/GenBank/DDBJ whole genome shotgun (WGS) entry which is preliminary data.</text>
</comment>
<protein>
    <submittedName>
        <fullName evidence="2">Uncharacterized protein</fullName>
    </submittedName>
</protein>
<evidence type="ECO:0000313" key="3">
    <source>
        <dbReference type="Proteomes" id="UP000499080"/>
    </source>
</evidence>
<proteinExistence type="predicted"/>
<accession>A0A4Y2JYA5</accession>
<feature type="region of interest" description="Disordered" evidence="1">
    <location>
        <begin position="19"/>
        <end position="39"/>
    </location>
</feature>
<name>A0A4Y2JYA5_ARAVE</name>
<reference evidence="2 3" key="1">
    <citation type="journal article" date="2019" name="Sci. Rep.">
        <title>Orb-weaving spider Araneus ventricosus genome elucidates the spidroin gene catalogue.</title>
        <authorList>
            <person name="Kono N."/>
            <person name="Nakamura H."/>
            <person name="Ohtoshi R."/>
            <person name="Moran D.A.P."/>
            <person name="Shinohara A."/>
            <person name="Yoshida Y."/>
            <person name="Fujiwara M."/>
            <person name="Mori M."/>
            <person name="Tomita M."/>
            <person name="Arakawa K."/>
        </authorList>
    </citation>
    <scope>NUCLEOTIDE SEQUENCE [LARGE SCALE GENOMIC DNA]</scope>
</reference>
<dbReference type="AlphaFoldDB" id="A0A4Y2JYA5"/>
<evidence type="ECO:0000256" key="1">
    <source>
        <dbReference type="SAM" id="MobiDB-lite"/>
    </source>
</evidence>
<dbReference type="OrthoDB" id="6432955at2759"/>
<evidence type="ECO:0000313" key="2">
    <source>
        <dbReference type="EMBL" id="GBM95261.1"/>
    </source>
</evidence>
<organism evidence="2 3">
    <name type="scientific">Araneus ventricosus</name>
    <name type="common">Orbweaver spider</name>
    <name type="synonym">Epeira ventricosa</name>
    <dbReference type="NCBI Taxonomy" id="182803"/>
    <lineage>
        <taxon>Eukaryota</taxon>
        <taxon>Metazoa</taxon>
        <taxon>Ecdysozoa</taxon>
        <taxon>Arthropoda</taxon>
        <taxon>Chelicerata</taxon>
        <taxon>Arachnida</taxon>
        <taxon>Araneae</taxon>
        <taxon>Araneomorphae</taxon>
        <taxon>Entelegynae</taxon>
        <taxon>Araneoidea</taxon>
        <taxon>Araneidae</taxon>
        <taxon>Araneus</taxon>
    </lineage>
</organism>